<keyword evidence="2" id="KW-0808">Transferase</keyword>
<feature type="non-terminal residue" evidence="2">
    <location>
        <position position="57"/>
    </location>
</feature>
<evidence type="ECO:0000313" key="3">
    <source>
        <dbReference type="Proteomes" id="UP001597045"/>
    </source>
</evidence>
<dbReference type="Gene3D" id="3.90.550.10">
    <property type="entry name" value="Spore Coat Polysaccharide Biosynthesis Protein SpsA, Chain A"/>
    <property type="match status" value="1"/>
</dbReference>
<comment type="caution">
    <text evidence="2">The sequence shown here is derived from an EMBL/GenBank/DDBJ whole genome shotgun (WGS) entry which is preliminary data.</text>
</comment>
<accession>A0ABW3M4N0</accession>
<gene>
    <name evidence="2" type="ORF">ACFQ1S_06260</name>
</gene>
<dbReference type="SUPFAM" id="SSF53448">
    <property type="entry name" value="Nucleotide-diphospho-sugar transferases"/>
    <property type="match status" value="1"/>
</dbReference>
<dbReference type="InterPro" id="IPR001173">
    <property type="entry name" value="Glyco_trans_2-like"/>
</dbReference>
<sequence>MRTTVVIATRNRSGELAHTLAELSALKPKPPVIVIDNASTDDTAAVATDFPGVVLIS</sequence>
<evidence type="ECO:0000313" key="2">
    <source>
        <dbReference type="EMBL" id="MFD1045222.1"/>
    </source>
</evidence>
<reference evidence="3" key="1">
    <citation type="journal article" date="2019" name="Int. J. Syst. Evol. Microbiol.">
        <title>The Global Catalogue of Microorganisms (GCM) 10K type strain sequencing project: providing services to taxonomists for standard genome sequencing and annotation.</title>
        <authorList>
            <consortium name="The Broad Institute Genomics Platform"/>
            <consortium name="The Broad Institute Genome Sequencing Center for Infectious Disease"/>
            <person name="Wu L."/>
            <person name="Ma J."/>
        </authorList>
    </citation>
    <scope>NUCLEOTIDE SEQUENCE [LARGE SCALE GENOMIC DNA]</scope>
    <source>
        <strain evidence="3">JCM 31486</strain>
    </source>
</reference>
<feature type="domain" description="Glycosyltransferase 2-like" evidence="1">
    <location>
        <begin position="4"/>
        <end position="54"/>
    </location>
</feature>
<evidence type="ECO:0000259" key="1">
    <source>
        <dbReference type="Pfam" id="PF00535"/>
    </source>
</evidence>
<dbReference type="EMBL" id="JBHTIS010000238">
    <property type="protein sequence ID" value="MFD1045222.1"/>
    <property type="molecule type" value="Genomic_DNA"/>
</dbReference>
<dbReference type="GO" id="GO:0016757">
    <property type="term" value="F:glycosyltransferase activity"/>
    <property type="evidence" value="ECO:0007669"/>
    <property type="project" value="UniProtKB-KW"/>
</dbReference>
<keyword evidence="2" id="KW-0328">Glycosyltransferase</keyword>
<organism evidence="2 3">
    <name type="scientific">Kibdelosporangium lantanae</name>
    <dbReference type="NCBI Taxonomy" id="1497396"/>
    <lineage>
        <taxon>Bacteria</taxon>
        <taxon>Bacillati</taxon>
        <taxon>Actinomycetota</taxon>
        <taxon>Actinomycetes</taxon>
        <taxon>Pseudonocardiales</taxon>
        <taxon>Pseudonocardiaceae</taxon>
        <taxon>Kibdelosporangium</taxon>
    </lineage>
</organism>
<dbReference type="Proteomes" id="UP001597045">
    <property type="component" value="Unassembled WGS sequence"/>
</dbReference>
<keyword evidence="3" id="KW-1185">Reference proteome</keyword>
<proteinExistence type="predicted"/>
<dbReference type="Pfam" id="PF00535">
    <property type="entry name" value="Glycos_transf_2"/>
    <property type="match status" value="1"/>
</dbReference>
<dbReference type="EC" id="2.4.-.-" evidence="2"/>
<name>A0ABW3M4N0_9PSEU</name>
<dbReference type="InterPro" id="IPR029044">
    <property type="entry name" value="Nucleotide-diphossugar_trans"/>
</dbReference>
<protein>
    <submittedName>
        <fullName evidence="2">Glycosyltransferase family 2 protein</fullName>
        <ecNumber evidence="2">2.4.-.-</ecNumber>
    </submittedName>
</protein>